<evidence type="ECO:0000313" key="3">
    <source>
        <dbReference type="Proteomes" id="UP001516400"/>
    </source>
</evidence>
<dbReference type="InterPro" id="IPR043154">
    <property type="entry name" value="Sec-1-like_dom1"/>
</dbReference>
<dbReference type="AlphaFoldDB" id="A0ABD2NCR0"/>
<dbReference type="InterPro" id="IPR043127">
    <property type="entry name" value="Sec-1-like_dom3a"/>
</dbReference>
<dbReference type="InterPro" id="IPR036045">
    <property type="entry name" value="Sec1-like_sf"/>
</dbReference>
<proteinExistence type="inferred from homology"/>
<organism evidence="2 3">
    <name type="scientific">Cryptolaemus montrouzieri</name>
    <dbReference type="NCBI Taxonomy" id="559131"/>
    <lineage>
        <taxon>Eukaryota</taxon>
        <taxon>Metazoa</taxon>
        <taxon>Ecdysozoa</taxon>
        <taxon>Arthropoda</taxon>
        <taxon>Hexapoda</taxon>
        <taxon>Insecta</taxon>
        <taxon>Pterygota</taxon>
        <taxon>Neoptera</taxon>
        <taxon>Endopterygota</taxon>
        <taxon>Coleoptera</taxon>
        <taxon>Polyphaga</taxon>
        <taxon>Cucujiformia</taxon>
        <taxon>Coccinelloidea</taxon>
        <taxon>Coccinellidae</taxon>
        <taxon>Scymninae</taxon>
        <taxon>Scymnini</taxon>
        <taxon>Cryptolaemus</taxon>
    </lineage>
</organism>
<dbReference type="InterPro" id="IPR027482">
    <property type="entry name" value="Sec1-like_dom2"/>
</dbReference>
<dbReference type="Proteomes" id="UP001516400">
    <property type="component" value="Unassembled WGS sequence"/>
</dbReference>
<accession>A0ABD2NCR0</accession>
<evidence type="ECO:0000256" key="1">
    <source>
        <dbReference type="ARBA" id="ARBA00009884"/>
    </source>
</evidence>
<comment type="caution">
    <text evidence="2">The sequence shown here is derived from an EMBL/GenBank/DDBJ whole genome shotgun (WGS) entry which is preliminary data.</text>
</comment>
<keyword evidence="3" id="KW-1185">Reference proteome</keyword>
<sequence length="527" mass="60227">MDSKAIYYMIYSDFSVFKLVIDQIRSSVDIENPPKNKFHVVVIPRVTYLFEKELEEYGLFHTCVKLHSYQWLPIHIDTGILSLEIPFCFRSLFINQDLNYLPMFSKCLWQLLLVVGKVDFILALGQYSNGILSQLDTLWEESGYSDKLDSDIGGLILMDRSLDYTSTLLTPGIYSALLKEVYKVNAGYCESKHEDCPPVDSKFNPNIKINPVVINLNSEQDQIYASIKNKYFTEVTSVLSSLTKELKKEKLNSKEMSVDEIKKYVQTQLGATNSRKKNIANHLIAAETIVNVLGWRFENLSEIELNIINNASKSSNLEFLMELMCIENNELVSLRLFCLLLVTQELSENEINQFWGKFLHHFGYKYGYVLQNLTNAGMISDSRTTINKFGNIKIPKFSSKQFYSVANRLKQIPSHKIDYQHPTCPSYVFRGAYIPLITQISSMVLNSMPLEEIKSKLEDIGSLIIRNERGYPLQKRTLLVFVIGGVTYAEIGALNFIEDLTGVKVIVLSDQIISGNDLMENFLELAK</sequence>
<comment type="similarity">
    <text evidence="1">Belongs to the STXBP/unc-18/SEC1 family.</text>
</comment>
<dbReference type="Pfam" id="PF00995">
    <property type="entry name" value="Sec1"/>
    <property type="match status" value="1"/>
</dbReference>
<reference evidence="2 3" key="1">
    <citation type="journal article" date="2021" name="BMC Biol.">
        <title>Horizontally acquired antibacterial genes associated with adaptive radiation of ladybird beetles.</title>
        <authorList>
            <person name="Li H.S."/>
            <person name="Tang X.F."/>
            <person name="Huang Y.H."/>
            <person name="Xu Z.Y."/>
            <person name="Chen M.L."/>
            <person name="Du X.Y."/>
            <person name="Qiu B.Y."/>
            <person name="Chen P.T."/>
            <person name="Zhang W."/>
            <person name="Slipinski A."/>
            <person name="Escalona H.E."/>
            <person name="Waterhouse R.M."/>
            <person name="Zwick A."/>
            <person name="Pang H."/>
        </authorList>
    </citation>
    <scope>NUCLEOTIDE SEQUENCE [LARGE SCALE GENOMIC DNA]</scope>
    <source>
        <strain evidence="2">SYSU2018</strain>
    </source>
</reference>
<evidence type="ECO:0000313" key="2">
    <source>
        <dbReference type="EMBL" id="KAL3276543.1"/>
    </source>
</evidence>
<name>A0ABD2NCR0_9CUCU</name>
<dbReference type="InterPro" id="IPR043155">
    <property type="entry name" value="VPS33_dom3b"/>
</dbReference>
<protein>
    <submittedName>
        <fullName evidence="2">Uncharacterized protein</fullName>
    </submittedName>
</protein>
<dbReference type="Gene3D" id="3.40.50.1910">
    <property type="match status" value="1"/>
</dbReference>
<dbReference type="Gene3D" id="3.90.830.10">
    <property type="entry name" value="Syntaxin Binding Protein 1, Chain A, domain 2"/>
    <property type="match status" value="1"/>
</dbReference>
<dbReference type="SUPFAM" id="SSF56815">
    <property type="entry name" value="Sec1/munc18-like (SM) proteins"/>
    <property type="match status" value="1"/>
</dbReference>
<dbReference type="Gene3D" id="1.25.40.850">
    <property type="match status" value="1"/>
</dbReference>
<dbReference type="InterPro" id="IPR001619">
    <property type="entry name" value="Sec1-like"/>
</dbReference>
<dbReference type="Gene3D" id="3.40.50.2060">
    <property type="match status" value="1"/>
</dbReference>
<dbReference type="PANTHER" id="PTHR11679">
    <property type="entry name" value="VESICLE PROTEIN SORTING-ASSOCIATED"/>
    <property type="match status" value="1"/>
</dbReference>
<gene>
    <name evidence="2" type="ORF">HHI36_011918</name>
</gene>
<dbReference type="EMBL" id="JABFTP020000103">
    <property type="protein sequence ID" value="KAL3276543.1"/>
    <property type="molecule type" value="Genomic_DNA"/>
</dbReference>